<dbReference type="FunFam" id="3.90.1150.210:FF:000002">
    <property type="entry name" value="F-actin-capping protein subunit alpha"/>
    <property type="match status" value="1"/>
</dbReference>
<dbReference type="GO" id="GO:0051016">
    <property type="term" value="P:barbed-end actin filament capping"/>
    <property type="evidence" value="ECO:0007669"/>
    <property type="project" value="UniProtKB-UniRule"/>
</dbReference>
<dbReference type="PRINTS" id="PR00191">
    <property type="entry name" value="FACTINCAPA"/>
</dbReference>
<dbReference type="GO" id="GO:0030863">
    <property type="term" value="C:cortical cytoskeleton"/>
    <property type="evidence" value="ECO:0007669"/>
    <property type="project" value="TreeGrafter"/>
</dbReference>
<reference evidence="9 10" key="1">
    <citation type="submission" date="2016-06" db="EMBL/GenBank/DDBJ databases">
        <title>Genome of Rhinopithecus bieti.</title>
        <authorList>
            <person name="Wu"/>
            <person name="C.-I. and Zhang"/>
            <person name="Y."/>
        </authorList>
    </citation>
    <scope>NUCLEOTIDE SEQUENCE</scope>
</reference>
<accession>A0A2K6LCJ0</accession>
<reference evidence="9" key="2">
    <citation type="submission" date="2025-08" db="UniProtKB">
        <authorList>
            <consortium name="Ensembl"/>
        </authorList>
    </citation>
    <scope>IDENTIFICATION</scope>
</reference>
<dbReference type="STRING" id="61621.ENSRBIP00000021226"/>
<dbReference type="SUPFAM" id="SSF90096">
    <property type="entry name" value="Subunits of heterodimeric actin filament capping protein Capz"/>
    <property type="match status" value="1"/>
</dbReference>
<dbReference type="GO" id="GO:0008290">
    <property type="term" value="C:F-actin capping protein complex"/>
    <property type="evidence" value="ECO:0007669"/>
    <property type="project" value="UniProtKB-UniRule"/>
</dbReference>
<keyword evidence="4" id="KW-0963">Cytoplasm</keyword>
<keyword evidence="10" id="KW-1185">Reference proteome</keyword>
<dbReference type="PROSITE" id="PS00748">
    <property type="entry name" value="F_ACTIN_CAPPING_A_1"/>
    <property type="match status" value="1"/>
</dbReference>
<evidence type="ECO:0000256" key="2">
    <source>
        <dbReference type="ARBA" id="ARBA00010479"/>
    </source>
</evidence>
<dbReference type="GO" id="GO:0051015">
    <property type="term" value="F:actin filament binding"/>
    <property type="evidence" value="ECO:0007669"/>
    <property type="project" value="TreeGrafter"/>
</dbReference>
<keyword evidence="5 8" id="KW-0009">Actin-binding</keyword>
<evidence type="ECO:0000256" key="7">
    <source>
        <dbReference type="ARBA" id="ARBA00045190"/>
    </source>
</evidence>
<dbReference type="Gene3D" id="3.30.1140.60">
    <property type="entry name" value="F-actin capping protein, alpha subunit"/>
    <property type="match status" value="1"/>
</dbReference>
<comment type="function">
    <text evidence="7">F-actin-capping proteins bind in a Ca(2+)-independent manner to the fast growing ends of actin filaments (barbed end) thereby blocking the exchange of subunits at these ends. Unlike other capping proteins (such as gelsolin and severin), these proteins do not sever actin filaments. May play a role in the formation of epithelial cell junctions. Forms, with CAPZB, the barbed end of the fast growing ends of actin filaments in the dynactin complex and stabilizes dynactin structure. The dynactin multiprotein complex activates the molecular motor dynein for ultra-processive transport along microtubules.</text>
</comment>
<protein>
    <recommendedName>
        <fullName evidence="8">F-actin-capping protein subunit alpha</fullName>
    </recommendedName>
</protein>
<proteinExistence type="inferred from homology"/>
<dbReference type="Pfam" id="PF01267">
    <property type="entry name" value="F-actin_cap_A"/>
    <property type="match status" value="2"/>
</dbReference>
<comment type="subcellular location">
    <subcellularLocation>
        <location evidence="1">Cytoplasm</location>
        <location evidence="1">Cytoskeleton</location>
    </subcellularLocation>
</comment>
<keyword evidence="3 8" id="KW-0117">Actin capping</keyword>
<reference evidence="9" key="3">
    <citation type="submission" date="2025-09" db="UniProtKB">
        <authorList>
            <consortium name="Ensembl"/>
        </authorList>
    </citation>
    <scope>IDENTIFICATION</scope>
</reference>
<evidence type="ECO:0000256" key="8">
    <source>
        <dbReference type="RuleBase" id="RU365077"/>
    </source>
</evidence>
<dbReference type="PANTHER" id="PTHR10653">
    <property type="entry name" value="F-ACTIN-CAPPING PROTEIN SUBUNIT ALPHA"/>
    <property type="match status" value="1"/>
</dbReference>
<evidence type="ECO:0000256" key="3">
    <source>
        <dbReference type="ARBA" id="ARBA00022467"/>
    </source>
</evidence>
<dbReference type="GO" id="GO:0030036">
    <property type="term" value="P:actin cytoskeleton organization"/>
    <property type="evidence" value="ECO:0007669"/>
    <property type="project" value="TreeGrafter"/>
</dbReference>
<dbReference type="OMA" id="CRMLYYS"/>
<evidence type="ECO:0000256" key="1">
    <source>
        <dbReference type="ARBA" id="ARBA00004245"/>
    </source>
</evidence>
<sequence length="257" mass="29655">MANFADCVLDEEKVRIAAKFITHAPPGEFNEVFSDVRLLRNNDNLLRERAEHAFAHYNVNQFAPVKTERYEDQVLITEHGDLGNSRKEASDPQPEQVDGGLNALRAYEKDHYSNGFCTVYAKTTYGQQTIIACIESHQSQPKNLWNGRWRSEWKFTITLPTVLKIQVHYYEDGNVRLVSHKDVHDSLTVSNDTQTAKEFIKIIENAENERQTAISDNYQTMSDTTFKVLRQQLPVTRTKIDWNKILSYNIGKEMQNA</sequence>
<evidence type="ECO:0000256" key="6">
    <source>
        <dbReference type="ARBA" id="ARBA00023212"/>
    </source>
</evidence>
<comment type="subunit">
    <text evidence="8">Heterodimer of an alpha and a beta subunit.</text>
</comment>
<comment type="similarity">
    <text evidence="2 8">Belongs to the F-actin-capping protein alpha subunit family.</text>
</comment>
<evidence type="ECO:0000256" key="4">
    <source>
        <dbReference type="ARBA" id="ARBA00022490"/>
    </source>
</evidence>
<dbReference type="InterPro" id="IPR002189">
    <property type="entry name" value="CapZ_alpha"/>
</dbReference>
<dbReference type="Proteomes" id="UP000233180">
    <property type="component" value="Unassembled WGS sequence"/>
</dbReference>
<dbReference type="Ensembl" id="ENSRBIT00000045109.1">
    <property type="protein sequence ID" value="ENSRBIP00000021226.1"/>
    <property type="gene ID" value="ENSRBIG00000034593.1"/>
</dbReference>
<dbReference type="Gene3D" id="3.90.1150.210">
    <property type="entry name" value="F-actin capping protein, beta subunit"/>
    <property type="match status" value="1"/>
</dbReference>
<evidence type="ECO:0000256" key="5">
    <source>
        <dbReference type="ARBA" id="ARBA00023203"/>
    </source>
</evidence>
<evidence type="ECO:0000313" key="10">
    <source>
        <dbReference type="Proteomes" id="UP000233180"/>
    </source>
</evidence>
<dbReference type="InterPro" id="IPR042489">
    <property type="entry name" value="CapZ_alpha_1"/>
</dbReference>
<dbReference type="PANTHER" id="PTHR10653:SF5">
    <property type="entry name" value="F-ACTIN-CAPPING PROTEIN SUBUNIT ALPHA-1"/>
    <property type="match status" value="1"/>
</dbReference>
<name>A0A2K6LCJ0_RHIBE</name>
<dbReference type="AlphaFoldDB" id="A0A2K6LCJ0"/>
<dbReference type="GeneTree" id="ENSGT00950000183119"/>
<dbReference type="InterPro" id="IPR017865">
    <property type="entry name" value="F-actin_cap_asu_CS"/>
</dbReference>
<dbReference type="InterPro" id="IPR037282">
    <property type="entry name" value="CapZ_alpha/beta"/>
</dbReference>
<dbReference type="InterPro" id="IPR042276">
    <property type="entry name" value="CapZ_alpha/beta_2"/>
</dbReference>
<keyword evidence="6" id="KW-0206">Cytoskeleton</keyword>
<organism evidence="9 10">
    <name type="scientific">Rhinopithecus bieti</name>
    <name type="common">Black snub-nosed monkey</name>
    <name type="synonym">Pygathrix bieti</name>
    <dbReference type="NCBI Taxonomy" id="61621"/>
    <lineage>
        <taxon>Eukaryota</taxon>
        <taxon>Metazoa</taxon>
        <taxon>Chordata</taxon>
        <taxon>Craniata</taxon>
        <taxon>Vertebrata</taxon>
        <taxon>Euteleostomi</taxon>
        <taxon>Mammalia</taxon>
        <taxon>Eutheria</taxon>
        <taxon>Euarchontoglires</taxon>
        <taxon>Primates</taxon>
        <taxon>Haplorrhini</taxon>
        <taxon>Catarrhini</taxon>
        <taxon>Cercopithecidae</taxon>
        <taxon>Colobinae</taxon>
        <taxon>Rhinopithecus</taxon>
    </lineage>
</organism>
<evidence type="ECO:0000313" key="9">
    <source>
        <dbReference type="Ensembl" id="ENSRBIP00000021226.1"/>
    </source>
</evidence>